<dbReference type="Pfam" id="PF00072">
    <property type="entry name" value="Response_reg"/>
    <property type="match status" value="1"/>
</dbReference>
<keyword evidence="9" id="KW-0732">Signal</keyword>
<name>A0A510IIK5_9VIBR</name>
<dbReference type="Gene3D" id="3.30.565.10">
    <property type="entry name" value="Histidine kinase-like ATPase, C-terminal domain"/>
    <property type="match status" value="1"/>
</dbReference>
<dbReference type="Gene3D" id="3.40.190.10">
    <property type="entry name" value="Periplasmic binding protein-like II"/>
    <property type="match status" value="4"/>
</dbReference>
<proteinExistence type="predicted"/>
<reference evidence="13" key="1">
    <citation type="submission" date="2019-07" db="EMBL/GenBank/DDBJ databases">
        <title>Complete Genome Sequences of Vibrion rotiferianus strain AM7.</title>
        <authorList>
            <person name="Miyazaki K."/>
            <person name="Wiseschart A."/>
            <person name="Pootanakit K."/>
            <person name="Ishimori K."/>
            <person name="Kitahara K."/>
        </authorList>
    </citation>
    <scope>NUCLEOTIDE SEQUENCE [LARGE SCALE GENOMIC DNA]</scope>
    <source>
        <strain evidence="13">AM7</strain>
    </source>
</reference>
<dbReference type="InterPro" id="IPR036890">
    <property type="entry name" value="HATPase_C_sf"/>
</dbReference>
<keyword evidence="8" id="KW-0472">Membrane</keyword>
<keyword evidence="8" id="KW-1133">Transmembrane helix</keyword>
<dbReference type="InterPro" id="IPR005467">
    <property type="entry name" value="His_kinase_dom"/>
</dbReference>
<keyword evidence="4" id="KW-0808">Transferase</keyword>
<dbReference type="GO" id="GO:0005886">
    <property type="term" value="C:plasma membrane"/>
    <property type="evidence" value="ECO:0007669"/>
    <property type="project" value="TreeGrafter"/>
</dbReference>
<feature type="signal peptide" evidence="9">
    <location>
        <begin position="1"/>
        <end position="20"/>
    </location>
</feature>
<dbReference type="SMART" id="SM00448">
    <property type="entry name" value="REC"/>
    <property type="match status" value="1"/>
</dbReference>
<dbReference type="InterPro" id="IPR001789">
    <property type="entry name" value="Sig_transdc_resp-reg_receiver"/>
</dbReference>
<dbReference type="AlphaFoldDB" id="A0A510IIK5"/>
<dbReference type="InterPro" id="IPR001638">
    <property type="entry name" value="Solute-binding_3/MltF_N"/>
</dbReference>
<dbReference type="Gene3D" id="3.40.50.2300">
    <property type="match status" value="1"/>
</dbReference>
<keyword evidence="3 7" id="KW-0597">Phosphoprotein</keyword>
<evidence type="ECO:0000256" key="7">
    <source>
        <dbReference type="PROSITE-ProRule" id="PRU00169"/>
    </source>
</evidence>
<evidence type="ECO:0000256" key="5">
    <source>
        <dbReference type="ARBA" id="ARBA00022777"/>
    </source>
</evidence>
<dbReference type="SUPFAM" id="SSF52172">
    <property type="entry name" value="CheY-like"/>
    <property type="match status" value="1"/>
</dbReference>
<dbReference type="GO" id="GO:0016787">
    <property type="term" value="F:hydrolase activity"/>
    <property type="evidence" value="ECO:0007669"/>
    <property type="project" value="UniProtKB-KW"/>
</dbReference>
<dbReference type="CDD" id="cd17546">
    <property type="entry name" value="REC_hyHK_CKI1_RcsC-like"/>
    <property type="match status" value="1"/>
</dbReference>
<organism evidence="12 13">
    <name type="scientific">Vibrio rotiferianus</name>
    <dbReference type="NCBI Taxonomy" id="190895"/>
    <lineage>
        <taxon>Bacteria</taxon>
        <taxon>Pseudomonadati</taxon>
        <taxon>Pseudomonadota</taxon>
        <taxon>Gammaproteobacteria</taxon>
        <taxon>Vibrionales</taxon>
        <taxon>Vibrionaceae</taxon>
        <taxon>Vibrio</taxon>
    </lineage>
</organism>
<evidence type="ECO:0000313" key="13">
    <source>
        <dbReference type="Proteomes" id="UP000315115"/>
    </source>
</evidence>
<dbReference type="Pfam" id="PF00512">
    <property type="entry name" value="HisKA"/>
    <property type="match status" value="1"/>
</dbReference>
<dbReference type="InterPro" id="IPR036097">
    <property type="entry name" value="HisK_dim/P_sf"/>
</dbReference>
<dbReference type="CDD" id="cd16922">
    <property type="entry name" value="HATPase_EvgS-ArcB-TorS-like"/>
    <property type="match status" value="1"/>
</dbReference>
<keyword evidence="6" id="KW-0378">Hydrolase</keyword>
<dbReference type="Pfam" id="PF00497">
    <property type="entry name" value="SBP_bac_3"/>
    <property type="match status" value="2"/>
</dbReference>
<dbReference type="Gene3D" id="1.10.287.130">
    <property type="match status" value="1"/>
</dbReference>
<dbReference type="EC" id="2.7.13.3" evidence="2"/>
<evidence type="ECO:0000256" key="2">
    <source>
        <dbReference type="ARBA" id="ARBA00012438"/>
    </source>
</evidence>
<dbReference type="CDD" id="cd00082">
    <property type="entry name" value="HisKA"/>
    <property type="match status" value="1"/>
</dbReference>
<evidence type="ECO:0000256" key="6">
    <source>
        <dbReference type="ARBA" id="ARBA00022801"/>
    </source>
</evidence>
<feature type="domain" description="Response regulatory" evidence="11">
    <location>
        <begin position="960"/>
        <end position="1082"/>
    </location>
</feature>
<dbReference type="RefSeq" id="WP_138955106.1">
    <property type="nucleotide sequence ID" value="NZ_AP019799.1"/>
</dbReference>
<dbReference type="SMART" id="SM00388">
    <property type="entry name" value="HisKA"/>
    <property type="match status" value="1"/>
</dbReference>
<feature type="modified residue" description="4-aspartylphosphate" evidence="7">
    <location>
        <position position="1015"/>
    </location>
</feature>
<feature type="domain" description="Histidine kinase" evidence="10">
    <location>
        <begin position="666"/>
        <end position="882"/>
    </location>
</feature>
<dbReference type="PROSITE" id="PS50110">
    <property type="entry name" value="RESPONSE_REGULATORY"/>
    <property type="match status" value="1"/>
</dbReference>
<evidence type="ECO:0000256" key="8">
    <source>
        <dbReference type="SAM" id="Phobius"/>
    </source>
</evidence>
<gene>
    <name evidence="12" type="ORF">VroAM7_47130</name>
</gene>
<dbReference type="SUPFAM" id="SSF55874">
    <property type="entry name" value="ATPase domain of HSP90 chaperone/DNA topoisomerase II/histidine kinase"/>
    <property type="match status" value="1"/>
</dbReference>
<dbReference type="PANTHER" id="PTHR43047:SF72">
    <property type="entry name" value="OSMOSENSING HISTIDINE PROTEIN KINASE SLN1"/>
    <property type="match status" value="1"/>
</dbReference>
<dbReference type="InterPro" id="IPR004358">
    <property type="entry name" value="Sig_transdc_His_kin-like_C"/>
</dbReference>
<dbReference type="GO" id="GO:0000155">
    <property type="term" value="F:phosphorelay sensor kinase activity"/>
    <property type="evidence" value="ECO:0007669"/>
    <property type="project" value="InterPro"/>
</dbReference>
<evidence type="ECO:0000256" key="1">
    <source>
        <dbReference type="ARBA" id="ARBA00000085"/>
    </source>
</evidence>
<protein>
    <recommendedName>
        <fullName evidence="2">histidine kinase</fullName>
        <ecNumber evidence="2">2.7.13.3</ecNumber>
    </recommendedName>
</protein>
<feature type="transmembrane region" description="Helical" evidence="8">
    <location>
        <begin position="499"/>
        <end position="520"/>
    </location>
</feature>
<dbReference type="PANTHER" id="PTHR43047">
    <property type="entry name" value="TWO-COMPONENT HISTIDINE PROTEIN KINASE"/>
    <property type="match status" value="1"/>
</dbReference>
<feature type="chain" id="PRO_5022126095" description="histidine kinase" evidence="9">
    <location>
        <begin position="21"/>
        <end position="1188"/>
    </location>
</feature>
<dbReference type="InterPro" id="IPR003661">
    <property type="entry name" value="HisK_dim/P_dom"/>
</dbReference>
<dbReference type="EMBL" id="AP019799">
    <property type="protein sequence ID" value="BBL92060.1"/>
    <property type="molecule type" value="Genomic_DNA"/>
</dbReference>
<evidence type="ECO:0000256" key="9">
    <source>
        <dbReference type="SAM" id="SignalP"/>
    </source>
</evidence>
<dbReference type="GO" id="GO:0009927">
    <property type="term" value="F:histidine phosphotransfer kinase activity"/>
    <property type="evidence" value="ECO:0007669"/>
    <property type="project" value="TreeGrafter"/>
</dbReference>
<sequence>MKIQSLLLIALSSITFAISAADLLSKEQQTYLKNNPSLKVGVLEGNWLPYWGDIRSKEGINIEYAETMTEELGITPEYVPFSNIQALFAALKANEIDLTVGFVATQARSADFLFSQPIFNTLRLIWLRDSSLKSKPLNELVWACVRNSSACDLAKTQDYNKLHIVNNNEMLFQSLNTGIADAAIVGLSTLNSYGFQNVNGELVGEVIYDKSLSKGEVSIATNNSNPELMSIINKYIEHTKNTQNTHVEIEANINILHNDMMLKVLEKQEGRTAIRYTVEDDLYPLSYIDPQTGRLRGYVHDLLKLLAQRSLLSFEYIDPQGHDVEQMLKDGVVDLLPARNTNNIDRRDFIATQPYSELKFSYIRATQIRGKQTTAILDRSGNFYTHFHQNEKFKQYPVYRDFEALMNAFASGKASHAFVNKSIVDNHYYKGFEKLFVPVTAPTAYDLTSPIGMELRSESAFLHKILNTVLTVTSKEEIEQLIERHNKVMITYGIDKKLVVIWALVGTCVFLIALMIYFMHTDRLSRTLRRRELESKIKRTENQWLSSILDNVPNLIVITDKSSQQVLANQRYLSVMERCTKYGTASVDEKQLFLKTVKLDKASSLENESKHLKLDDHMYRVHQQTIKHPSDGNEYQMTVFDDISVLKRKEAELEQAIASRNHFLAVVSHELRTPIAAMLGLMELLEEDLTKPESKELLRNAMLSADRLKLHVNDILDFSKIEANQLQLDVCNGNLYSELGPILRSFEKNAEQKGLRFIVDWPPNAFADVDLDWLRINQILNNLLSNALKFTHEGSVEVSIASSESQLVMGIYDTGCGMTPEQVSSLYLPFIQGDETITRRFGGTGLGMSIVKSLVDLMAGSISVSSQPNIGTSVIISIPMVGRQIQLLNTGPVACNNSQTQAWLNCWEVPVDEFGLYASALEPESGSSNFYPDTLYHALLNRTSKQGQDKPQQSLSVSGHVMVVDDDPINRLLFKKQLDSIGVSATVMSSGESAFKTLIESIEKEELAYDLIITDCHMPHMDGYQLTQKIKNHPMLNALPIVGCTADNAKYVLEKASAAGMNEVIFKPYSIETLRGIFERYLPPSSVNQTRCWLDSYHVDEQVEIAEVVLMAFASDKALLNSAEEPLKSVAHRIKGSAAALSIGELEQAAKTCEQWIGSDKEQVSKDALIKILEEILSSTKAWLDNRA</sequence>
<evidence type="ECO:0000256" key="4">
    <source>
        <dbReference type="ARBA" id="ARBA00022679"/>
    </source>
</evidence>
<dbReference type="InterPro" id="IPR003594">
    <property type="entry name" value="HATPase_dom"/>
</dbReference>
<dbReference type="SUPFAM" id="SSF47384">
    <property type="entry name" value="Homodimeric domain of signal transducing histidine kinase"/>
    <property type="match status" value="1"/>
</dbReference>
<dbReference type="PRINTS" id="PR00344">
    <property type="entry name" value="BCTRLSENSOR"/>
</dbReference>
<dbReference type="SUPFAM" id="SSF53850">
    <property type="entry name" value="Periplasmic binding protein-like II"/>
    <property type="match status" value="2"/>
</dbReference>
<dbReference type="InterPro" id="IPR011006">
    <property type="entry name" value="CheY-like_superfamily"/>
</dbReference>
<keyword evidence="5 12" id="KW-0418">Kinase</keyword>
<evidence type="ECO:0000259" key="11">
    <source>
        <dbReference type="PROSITE" id="PS50110"/>
    </source>
</evidence>
<dbReference type="Pfam" id="PF02518">
    <property type="entry name" value="HATPase_c"/>
    <property type="match status" value="1"/>
</dbReference>
<evidence type="ECO:0000256" key="3">
    <source>
        <dbReference type="ARBA" id="ARBA00022553"/>
    </source>
</evidence>
<dbReference type="SMART" id="SM00062">
    <property type="entry name" value="PBPb"/>
    <property type="match status" value="2"/>
</dbReference>
<dbReference type="Proteomes" id="UP000315115">
    <property type="component" value="Chromosome 2"/>
</dbReference>
<dbReference type="SUPFAM" id="SSF47226">
    <property type="entry name" value="Histidine-containing phosphotransfer domain, HPT domain"/>
    <property type="match status" value="1"/>
</dbReference>
<evidence type="ECO:0000259" key="10">
    <source>
        <dbReference type="PROSITE" id="PS50109"/>
    </source>
</evidence>
<evidence type="ECO:0000313" key="12">
    <source>
        <dbReference type="EMBL" id="BBL92060.1"/>
    </source>
</evidence>
<dbReference type="PROSITE" id="PS50109">
    <property type="entry name" value="HIS_KIN"/>
    <property type="match status" value="1"/>
</dbReference>
<dbReference type="InterPro" id="IPR036641">
    <property type="entry name" value="HPT_dom_sf"/>
</dbReference>
<comment type="catalytic activity">
    <reaction evidence="1">
        <text>ATP + protein L-histidine = ADP + protein N-phospho-L-histidine.</text>
        <dbReference type="EC" id="2.7.13.3"/>
    </reaction>
</comment>
<dbReference type="SMART" id="SM00387">
    <property type="entry name" value="HATPase_c"/>
    <property type="match status" value="1"/>
</dbReference>
<keyword evidence="8" id="KW-0812">Transmembrane</keyword>
<accession>A0A510IIK5</accession>